<dbReference type="Proteomes" id="UP000012960">
    <property type="component" value="Unplaced"/>
</dbReference>
<keyword evidence="8" id="KW-1185">Reference proteome</keyword>
<dbReference type="SUPFAM" id="SSF101941">
    <property type="entry name" value="NAC domain"/>
    <property type="match status" value="1"/>
</dbReference>
<name>A0A804JKB1_MUSAM</name>
<keyword evidence="1" id="KW-0805">Transcription regulation</keyword>
<dbReference type="AlphaFoldDB" id="A0A804JKB1"/>
<evidence type="ECO:0000313" key="6">
    <source>
        <dbReference type="EMBL" id="CAG1847385.1"/>
    </source>
</evidence>
<protein>
    <submittedName>
        <fullName evidence="6">(wild Malaysian banana) hypothetical protein</fullName>
    </submittedName>
</protein>
<dbReference type="InterPro" id="IPR036093">
    <property type="entry name" value="NAC_dom_sf"/>
</dbReference>
<evidence type="ECO:0000259" key="5">
    <source>
        <dbReference type="PROSITE" id="PS51005"/>
    </source>
</evidence>
<keyword evidence="3" id="KW-0804">Transcription</keyword>
<dbReference type="Gramene" id="Ma06_t25530.1">
    <property type="protein sequence ID" value="Ma06_p25530.1"/>
    <property type="gene ID" value="Ma06_g25530"/>
</dbReference>
<gene>
    <name evidence="6" type="ORF">GSMUA_171800.1</name>
</gene>
<accession>A0A804JKB1</accession>
<evidence type="ECO:0000313" key="8">
    <source>
        <dbReference type="Proteomes" id="UP000012960"/>
    </source>
</evidence>
<proteinExistence type="predicted"/>
<keyword evidence="2" id="KW-0238">DNA-binding</keyword>
<sequence>MAIKKALVFYSGKPPKSEKTNWIMHEYRLADVDRSARKKDQTLRVCLTRTIKRKDVLIQTRHIVARRHLQLDDWALCRICHKKGAVDKQANPRNHRRLEAHPQLKHEALPQAGATDMICFDSSESLPRFCWASRAARDTRCRRQSSCASGR</sequence>
<dbReference type="EMBL" id="HG996471">
    <property type="protein sequence ID" value="CAG1847385.1"/>
    <property type="molecule type" value="Genomic_DNA"/>
</dbReference>
<dbReference type="Pfam" id="PF02365">
    <property type="entry name" value="NAM"/>
    <property type="match status" value="1"/>
</dbReference>
<dbReference type="PROSITE" id="PS51005">
    <property type="entry name" value="NAC"/>
    <property type="match status" value="1"/>
</dbReference>
<dbReference type="GO" id="GO:0003677">
    <property type="term" value="F:DNA binding"/>
    <property type="evidence" value="ECO:0007669"/>
    <property type="project" value="UniProtKB-KW"/>
</dbReference>
<keyword evidence="4" id="KW-0539">Nucleus</keyword>
<reference evidence="6" key="1">
    <citation type="submission" date="2021-03" db="EMBL/GenBank/DDBJ databases">
        <authorList>
            <consortium name="Genoscope - CEA"/>
            <person name="William W."/>
        </authorList>
    </citation>
    <scope>NUCLEOTIDE SEQUENCE</scope>
    <source>
        <strain evidence="6">Doubled-haploid Pahang</strain>
    </source>
</reference>
<reference evidence="7" key="2">
    <citation type="submission" date="2021-05" db="UniProtKB">
        <authorList>
            <consortium name="EnsemblPlants"/>
        </authorList>
    </citation>
    <scope>IDENTIFICATION</scope>
    <source>
        <strain evidence="7">subsp. malaccensis</strain>
    </source>
</reference>
<dbReference type="Gene3D" id="2.170.150.80">
    <property type="entry name" value="NAC domain"/>
    <property type="match status" value="1"/>
</dbReference>
<dbReference type="InParanoid" id="A0A804JKB1"/>
<evidence type="ECO:0000313" key="7">
    <source>
        <dbReference type="EnsemblPlants" id="Ma06_p25530.1"/>
    </source>
</evidence>
<organism evidence="7 8">
    <name type="scientific">Musa acuminata subsp. malaccensis</name>
    <name type="common">Wild banana</name>
    <name type="synonym">Musa malaccensis</name>
    <dbReference type="NCBI Taxonomy" id="214687"/>
    <lineage>
        <taxon>Eukaryota</taxon>
        <taxon>Viridiplantae</taxon>
        <taxon>Streptophyta</taxon>
        <taxon>Embryophyta</taxon>
        <taxon>Tracheophyta</taxon>
        <taxon>Spermatophyta</taxon>
        <taxon>Magnoliopsida</taxon>
        <taxon>Liliopsida</taxon>
        <taxon>Zingiberales</taxon>
        <taxon>Musaceae</taxon>
        <taxon>Musa</taxon>
    </lineage>
</organism>
<dbReference type="InterPro" id="IPR003441">
    <property type="entry name" value="NAC-dom"/>
</dbReference>
<evidence type="ECO:0000256" key="1">
    <source>
        <dbReference type="ARBA" id="ARBA00023015"/>
    </source>
</evidence>
<dbReference type="PANTHER" id="PTHR31719">
    <property type="entry name" value="NAC TRANSCRIPTION FACTOR 56"/>
    <property type="match status" value="1"/>
</dbReference>
<dbReference type="EnsemblPlants" id="Ma06_t25530.1">
    <property type="protein sequence ID" value="Ma06_p25530.1"/>
    <property type="gene ID" value="Ma06_g25530"/>
</dbReference>
<dbReference type="PANTHER" id="PTHR31719:SF233">
    <property type="entry name" value="NAC DOMAIN-CONTAINING PROTEIN 48"/>
    <property type="match status" value="1"/>
</dbReference>
<feature type="domain" description="NAC" evidence="5">
    <location>
        <begin position="1"/>
        <end position="82"/>
    </location>
</feature>
<evidence type="ECO:0000256" key="4">
    <source>
        <dbReference type="ARBA" id="ARBA00023242"/>
    </source>
</evidence>
<dbReference type="GO" id="GO:0006355">
    <property type="term" value="P:regulation of DNA-templated transcription"/>
    <property type="evidence" value="ECO:0007669"/>
    <property type="project" value="InterPro"/>
</dbReference>
<evidence type="ECO:0000256" key="2">
    <source>
        <dbReference type="ARBA" id="ARBA00023125"/>
    </source>
</evidence>
<evidence type="ECO:0000256" key="3">
    <source>
        <dbReference type="ARBA" id="ARBA00023163"/>
    </source>
</evidence>